<evidence type="ECO:0000256" key="3">
    <source>
        <dbReference type="ARBA" id="ARBA00022705"/>
    </source>
</evidence>
<evidence type="ECO:0000313" key="7">
    <source>
        <dbReference type="EMBL" id="RZB40478.1"/>
    </source>
</evidence>
<gene>
    <name evidence="7" type="ORF">BDFB_009995</name>
</gene>
<protein>
    <submittedName>
        <fullName evidence="7">Cell division control protein 45-like</fullName>
    </submittedName>
</protein>
<dbReference type="EMBL" id="QDEB01118527">
    <property type="protein sequence ID" value="RZB40478.1"/>
    <property type="molecule type" value="Genomic_DNA"/>
</dbReference>
<keyword evidence="3" id="KW-0235">DNA replication</keyword>
<dbReference type="PANTHER" id="PTHR10507">
    <property type="entry name" value="CDC45-RELATED PROTEIN"/>
    <property type="match status" value="1"/>
</dbReference>
<comment type="similarity">
    <text evidence="2">Belongs to the CDC45 family.</text>
</comment>
<keyword evidence="4" id="KW-0539">Nucleus</keyword>
<dbReference type="AlphaFoldDB" id="A0A482VBB5"/>
<dbReference type="GO" id="GO:0051301">
    <property type="term" value="P:cell division"/>
    <property type="evidence" value="ECO:0007669"/>
    <property type="project" value="UniProtKB-KW"/>
</dbReference>
<feature type="region of interest" description="Disordered" evidence="6">
    <location>
        <begin position="134"/>
        <end position="155"/>
    </location>
</feature>
<dbReference type="STRING" id="1661398.A0A482VBB5"/>
<evidence type="ECO:0000256" key="2">
    <source>
        <dbReference type="ARBA" id="ARBA00010727"/>
    </source>
</evidence>
<dbReference type="OrthoDB" id="10258882at2759"/>
<proteinExistence type="inferred from homology"/>
<name>A0A482VBB5_ASBVE</name>
<dbReference type="GO" id="GO:0000727">
    <property type="term" value="P:double-strand break repair via break-induced replication"/>
    <property type="evidence" value="ECO:0007669"/>
    <property type="project" value="TreeGrafter"/>
</dbReference>
<dbReference type="InterPro" id="IPR003874">
    <property type="entry name" value="CDC45"/>
</dbReference>
<dbReference type="GO" id="GO:1902977">
    <property type="term" value="P:mitotic DNA replication preinitiation complex assembly"/>
    <property type="evidence" value="ECO:0007669"/>
    <property type="project" value="TreeGrafter"/>
</dbReference>
<organism evidence="7 8">
    <name type="scientific">Asbolus verrucosus</name>
    <name type="common">Desert ironclad beetle</name>
    <dbReference type="NCBI Taxonomy" id="1661398"/>
    <lineage>
        <taxon>Eukaryota</taxon>
        <taxon>Metazoa</taxon>
        <taxon>Ecdysozoa</taxon>
        <taxon>Arthropoda</taxon>
        <taxon>Hexapoda</taxon>
        <taxon>Insecta</taxon>
        <taxon>Pterygota</taxon>
        <taxon>Neoptera</taxon>
        <taxon>Endopterygota</taxon>
        <taxon>Coleoptera</taxon>
        <taxon>Polyphaga</taxon>
        <taxon>Cucujiformia</taxon>
        <taxon>Tenebrionidae</taxon>
        <taxon>Pimeliinae</taxon>
        <taxon>Asbolus</taxon>
    </lineage>
</organism>
<evidence type="ECO:0000256" key="5">
    <source>
        <dbReference type="ARBA" id="ARBA00023306"/>
    </source>
</evidence>
<dbReference type="GO" id="GO:0003688">
    <property type="term" value="F:DNA replication origin binding"/>
    <property type="evidence" value="ECO:0007669"/>
    <property type="project" value="TreeGrafter"/>
</dbReference>
<keyword evidence="5" id="KW-0131">Cell cycle</keyword>
<dbReference type="GO" id="GO:0031261">
    <property type="term" value="C:DNA replication preinitiation complex"/>
    <property type="evidence" value="ECO:0007669"/>
    <property type="project" value="TreeGrafter"/>
</dbReference>
<evidence type="ECO:0000256" key="1">
    <source>
        <dbReference type="ARBA" id="ARBA00004123"/>
    </source>
</evidence>
<dbReference type="Pfam" id="PF02724">
    <property type="entry name" value="CDC45"/>
    <property type="match status" value="1"/>
</dbReference>
<evidence type="ECO:0000313" key="8">
    <source>
        <dbReference type="Proteomes" id="UP000292052"/>
    </source>
</evidence>
<dbReference type="PANTHER" id="PTHR10507:SF0">
    <property type="entry name" value="CELL DIVISION CONTROL PROTEIN 45 HOMOLOG"/>
    <property type="match status" value="1"/>
</dbReference>
<keyword evidence="8" id="KW-1185">Reference proteome</keyword>
<feature type="compositionally biased region" description="Acidic residues" evidence="6">
    <location>
        <begin position="137"/>
        <end position="155"/>
    </location>
</feature>
<dbReference type="GO" id="GO:0006270">
    <property type="term" value="P:DNA replication initiation"/>
    <property type="evidence" value="ECO:0007669"/>
    <property type="project" value="InterPro"/>
</dbReference>
<dbReference type="Proteomes" id="UP000292052">
    <property type="component" value="Unassembled WGS sequence"/>
</dbReference>
<sequence>MYVENLKNDFYEFLSGKRILLMVHYDIDSICACKILQNLLKYKEILYTLSVIRGIDDLKTAFQENCNDVKYFVLINCGGTINLVDLFEPEDDVIFFILDSHRPTHLDNIYSDGQVRLLWSPEEDSEVPEFNSVYREDSDEEDREEGVGEEEEDEIEGRAAKKRRLNEEAILKRRERRLWEERRFDIIAEYSQYTYHAKASAIAMFHLAWQLNKDDKELLWLSIVAITEQFLLGKIENAQYVLTTGELQAHSNRLKNRSNDSDISTSLKITYEKDLKLVLYRHWSVESSLKYSTYTACKMKLWSHRGSKKLYELLADMGLPLAQSQQAFESMDLQLRKEFHESLEKLSEKYNLDDLVFASFVLQYGYRNKYCASDMVYAMLAVLESSPKENPEECFNLALDCLSRGKKEVVNNAIERAKIITKTMFKTVQGAIDMKQIITAGNFIYYIIQEGSLDWYMFSNQHILLLLAQFILRAYVSMSRNRKAPDLPLIISAPKNLELGTCIILGIPPLRQSSPKNNLGRAFEEAAENINYESLSDFFDTSYFEIYTKDRTRFFDALTTLFDK</sequence>
<dbReference type="GO" id="GO:0003682">
    <property type="term" value="F:chromatin binding"/>
    <property type="evidence" value="ECO:0007669"/>
    <property type="project" value="TreeGrafter"/>
</dbReference>
<evidence type="ECO:0000256" key="6">
    <source>
        <dbReference type="SAM" id="MobiDB-lite"/>
    </source>
</evidence>
<dbReference type="GO" id="GO:0003697">
    <property type="term" value="F:single-stranded DNA binding"/>
    <property type="evidence" value="ECO:0007669"/>
    <property type="project" value="TreeGrafter"/>
</dbReference>
<keyword evidence="7" id="KW-0132">Cell division</keyword>
<accession>A0A482VBB5</accession>
<evidence type="ECO:0000256" key="4">
    <source>
        <dbReference type="ARBA" id="ARBA00023242"/>
    </source>
</evidence>
<reference evidence="7 8" key="1">
    <citation type="submission" date="2017-03" db="EMBL/GenBank/DDBJ databases">
        <title>Genome of the blue death feigning beetle - Asbolus verrucosus.</title>
        <authorList>
            <person name="Rider S.D."/>
        </authorList>
    </citation>
    <scope>NUCLEOTIDE SEQUENCE [LARGE SCALE GENOMIC DNA]</scope>
    <source>
        <strain evidence="7">Butters</strain>
        <tissue evidence="7">Head and leg muscle</tissue>
    </source>
</reference>
<comment type="caution">
    <text evidence="7">The sequence shown here is derived from an EMBL/GenBank/DDBJ whole genome shotgun (WGS) entry which is preliminary data.</text>
</comment>
<comment type="subcellular location">
    <subcellularLocation>
        <location evidence="1">Nucleus</location>
    </subcellularLocation>
</comment>